<sequence length="194" mass="20715">MLKTILLCGAGVATLGVVTVFALASQKPATFHIERSTVIAAPPEAVFTHLNDFRRWAAWSPWEKLDPSMQKTYGGPPSGVGATYAWRGNGKAGEGQMTILESRPGEHLLLRLEFLKPFPATNTATYTLMPKPEGTAITWAMDGENTTMGKVFAVFFDMDALVGKDFERGLADLKAVSEAAGALPSVAPTSTATP</sequence>
<dbReference type="Gene3D" id="3.30.530.20">
    <property type="match status" value="1"/>
</dbReference>
<dbReference type="InterPro" id="IPR023393">
    <property type="entry name" value="START-like_dom_sf"/>
</dbReference>
<organism evidence="1 2">
    <name type="scientific">Stigmatella erecta</name>
    <dbReference type="NCBI Taxonomy" id="83460"/>
    <lineage>
        <taxon>Bacteria</taxon>
        <taxon>Pseudomonadati</taxon>
        <taxon>Myxococcota</taxon>
        <taxon>Myxococcia</taxon>
        <taxon>Myxococcales</taxon>
        <taxon>Cystobacterineae</taxon>
        <taxon>Archangiaceae</taxon>
        <taxon>Stigmatella</taxon>
    </lineage>
</organism>
<evidence type="ECO:0000313" key="1">
    <source>
        <dbReference type="EMBL" id="SEU39080.1"/>
    </source>
</evidence>
<evidence type="ECO:0000313" key="2">
    <source>
        <dbReference type="Proteomes" id="UP000199181"/>
    </source>
</evidence>
<dbReference type="InterPro" id="IPR019587">
    <property type="entry name" value="Polyketide_cyclase/dehydratase"/>
</dbReference>
<gene>
    <name evidence="1" type="ORF">SAMN05443639_1321</name>
</gene>
<name>A0A1I0LHR2_9BACT</name>
<dbReference type="SUPFAM" id="SSF55961">
    <property type="entry name" value="Bet v1-like"/>
    <property type="match status" value="1"/>
</dbReference>
<keyword evidence="2" id="KW-1185">Reference proteome</keyword>
<dbReference type="CDD" id="cd07818">
    <property type="entry name" value="SRPBCC_1"/>
    <property type="match status" value="1"/>
</dbReference>
<accession>A0A1I0LHR2</accession>
<dbReference type="Pfam" id="PF10604">
    <property type="entry name" value="Polyketide_cyc2"/>
    <property type="match status" value="1"/>
</dbReference>
<proteinExistence type="predicted"/>
<reference evidence="2" key="1">
    <citation type="submission" date="2016-10" db="EMBL/GenBank/DDBJ databases">
        <authorList>
            <person name="Varghese N."/>
            <person name="Submissions S."/>
        </authorList>
    </citation>
    <scope>NUCLEOTIDE SEQUENCE [LARGE SCALE GENOMIC DNA]</scope>
    <source>
        <strain evidence="2">DSM 16858</strain>
    </source>
</reference>
<protein>
    <submittedName>
        <fullName evidence="1">Polyketide cyclase / dehydrase and lipid transport</fullName>
    </submittedName>
</protein>
<dbReference type="AlphaFoldDB" id="A0A1I0LHR2"/>
<dbReference type="EMBL" id="FOIJ01000032">
    <property type="protein sequence ID" value="SEU39080.1"/>
    <property type="molecule type" value="Genomic_DNA"/>
</dbReference>
<dbReference type="Proteomes" id="UP000199181">
    <property type="component" value="Unassembled WGS sequence"/>
</dbReference>